<proteinExistence type="predicted"/>
<dbReference type="GO" id="GO:0003677">
    <property type="term" value="F:DNA binding"/>
    <property type="evidence" value="ECO:0007669"/>
    <property type="project" value="InterPro"/>
</dbReference>
<comment type="caution">
    <text evidence="2">The sequence shown here is derived from an EMBL/GenBank/DDBJ whole genome shotgun (WGS) entry which is preliminary data.</text>
</comment>
<protein>
    <submittedName>
        <fullName evidence="2">Resolvase domain-containing protein</fullName>
    </submittedName>
</protein>
<accession>T1D5M6</accession>
<dbReference type="Pfam" id="PF00239">
    <property type="entry name" value="Resolvase"/>
    <property type="match status" value="1"/>
</dbReference>
<dbReference type="EMBL" id="AUZX01002130">
    <property type="protein sequence ID" value="EQD77575.1"/>
    <property type="molecule type" value="Genomic_DNA"/>
</dbReference>
<sequence length="109" mass="12095">MTLVSTSENIDETPSGMLMHGIMSSIAEFYSRNLANEVTKGLVQKARVGGTVSRAPLGYRNIHVNDALGRVNRTVEIDTERAHLITWAFFRYSEGDPTLRTLLGELTAR</sequence>
<reference evidence="2" key="2">
    <citation type="journal article" date="2014" name="ISME J.">
        <title>Microbial stratification in low pH oxic and suboxic macroscopic growths along an acid mine drainage.</title>
        <authorList>
            <person name="Mendez-Garcia C."/>
            <person name="Mesa V."/>
            <person name="Sprenger R.R."/>
            <person name="Richter M."/>
            <person name="Diez M.S."/>
            <person name="Solano J."/>
            <person name="Bargiela R."/>
            <person name="Golyshina O.V."/>
            <person name="Manteca A."/>
            <person name="Ramos J.L."/>
            <person name="Gallego J.R."/>
            <person name="Llorente I."/>
            <person name="Martins Dos Santos V.A."/>
            <person name="Jensen O.N."/>
            <person name="Pelaez A.I."/>
            <person name="Sanchez J."/>
            <person name="Ferrer M."/>
        </authorList>
    </citation>
    <scope>NUCLEOTIDE SEQUENCE</scope>
</reference>
<evidence type="ECO:0000313" key="2">
    <source>
        <dbReference type="EMBL" id="EQD77575.1"/>
    </source>
</evidence>
<dbReference type="InterPro" id="IPR036162">
    <property type="entry name" value="Resolvase-like_N_sf"/>
</dbReference>
<dbReference type="Gene3D" id="3.40.50.1390">
    <property type="entry name" value="Resolvase, N-terminal catalytic domain"/>
    <property type="match status" value="1"/>
</dbReference>
<evidence type="ECO:0000259" key="1">
    <source>
        <dbReference type="Pfam" id="PF00239"/>
    </source>
</evidence>
<feature type="non-terminal residue" evidence="2">
    <location>
        <position position="109"/>
    </location>
</feature>
<dbReference type="AlphaFoldDB" id="T1D5M6"/>
<organism evidence="2">
    <name type="scientific">mine drainage metagenome</name>
    <dbReference type="NCBI Taxonomy" id="410659"/>
    <lineage>
        <taxon>unclassified sequences</taxon>
        <taxon>metagenomes</taxon>
        <taxon>ecological metagenomes</taxon>
    </lineage>
</organism>
<feature type="domain" description="Resolvase/invertase-type recombinase catalytic" evidence="1">
    <location>
        <begin position="2"/>
        <end position="50"/>
    </location>
</feature>
<reference evidence="2" key="1">
    <citation type="submission" date="2013-08" db="EMBL/GenBank/DDBJ databases">
        <authorList>
            <person name="Mendez C."/>
            <person name="Richter M."/>
            <person name="Ferrer M."/>
            <person name="Sanchez J."/>
        </authorList>
    </citation>
    <scope>NUCLEOTIDE SEQUENCE</scope>
</reference>
<name>T1D5M6_9ZZZZ</name>
<dbReference type="GO" id="GO:0000150">
    <property type="term" value="F:DNA strand exchange activity"/>
    <property type="evidence" value="ECO:0007669"/>
    <property type="project" value="InterPro"/>
</dbReference>
<dbReference type="InterPro" id="IPR006119">
    <property type="entry name" value="Resolv_N"/>
</dbReference>
<gene>
    <name evidence="2" type="ORF">B1A_02893</name>
</gene>